<accession>A0A1F5SPJ2</accession>
<evidence type="ECO:0000259" key="1">
    <source>
        <dbReference type="Pfam" id="PF02350"/>
    </source>
</evidence>
<dbReference type="PANTHER" id="PTHR43174:SF3">
    <property type="entry name" value="UDP-N-ACETYLGLUCOSAMINE 2-EPIMERASE"/>
    <property type="match status" value="1"/>
</dbReference>
<protein>
    <submittedName>
        <fullName evidence="2">UDP-N-acetyl-D-glucosamine 2-epimerase, UDP-hydrolysing</fullName>
    </submittedName>
</protein>
<dbReference type="GO" id="GO:0006047">
    <property type="term" value="P:UDP-N-acetylglucosamine metabolic process"/>
    <property type="evidence" value="ECO:0007669"/>
    <property type="project" value="InterPro"/>
</dbReference>
<dbReference type="InterPro" id="IPR029767">
    <property type="entry name" value="WecB-like"/>
</dbReference>
<proteinExistence type="predicted"/>
<dbReference type="GO" id="GO:0004553">
    <property type="term" value="F:hydrolase activity, hydrolyzing O-glycosyl compounds"/>
    <property type="evidence" value="ECO:0007669"/>
    <property type="project" value="InterPro"/>
</dbReference>
<dbReference type="EMBL" id="MFGC01000019">
    <property type="protein sequence ID" value="OGF28141.1"/>
    <property type="molecule type" value="Genomic_DNA"/>
</dbReference>
<gene>
    <name evidence="2" type="ORF">A2242_03750</name>
</gene>
<dbReference type="InterPro" id="IPR020004">
    <property type="entry name" value="UDP-GlcNAc_Epase"/>
</dbReference>
<evidence type="ECO:0000313" key="3">
    <source>
        <dbReference type="Proteomes" id="UP000178925"/>
    </source>
</evidence>
<feature type="domain" description="UDP-N-acetylglucosamine 2-epimerase" evidence="1">
    <location>
        <begin position="26"/>
        <end position="370"/>
    </location>
</feature>
<dbReference type="NCBIfam" id="TIGR03568">
    <property type="entry name" value="NeuC_NnaA"/>
    <property type="match status" value="1"/>
</dbReference>
<dbReference type="AlphaFoldDB" id="A0A1F5SPJ2"/>
<dbReference type="STRING" id="1797995.A2242_03750"/>
<dbReference type="PANTHER" id="PTHR43174">
    <property type="entry name" value="UDP-N-ACETYLGLUCOSAMINE 2-EPIMERASE"/>
    <property type="match status" value="1"/>
</dbReference>
<dbReference type="Gene3D" id="3.40.50.2000">
    <property type="entry name" value="Glycogen Phosphorylase B"/>
    <property type="match status" value="2"/>
</dbReference>
<name>A0A1F5SPJ2_9BACT</name>
<comment type="caution">
    <text evidence="2">The sequence shown here is derived from an EMBL/GenBank/DDBJ whole genome shotgun (WGS) entry which is preliminary data.</text>
</comment>
<evidence type="ECO:0000313" key="2">
    <source>
        <dbReference type="EMBL" id="OGF28141.1"/>
    </source>
</evidence>
<sequence length="383" mass="43037">MKRKRKICFVITSQIHYGRSKLILLELKKRPDVDLQIVVAASALLDTYGSVLEDLERDGFTINNRIIMTLEGGNTVAMAKTTGVGIMEFTTAFDNLQPDVVVLRADRYEVIAAAIAAAYLNISVAHIEGGDVTGTIDESVRHAITKLSHIHFPTNVAARQRIIRMGEHPKYVFNVGSADVEFVARNRFRVSEKLINYLGVGDVIDIHKPFLVVMQHPVTSEVGQNRKHINETLHAIHELGIPTIWFWPNVDAGTDEISKGIRSFREEENPHHMRFLKYLPPEQFIGLLKRSTCLVGNSSSGIKECSYLGVPAVNIGTRQHGRLKARNVVDVGYVKAAIKRAIKKQVAHGPYRRSTLYYRKNTSETIARILTRVALYSQKKFID</sequence>
<dbReference type="Pfam" id="PF02350">
    <property type="entry name" value="Epimerase_2"/>
    <property type="match status" value="1"/>
</dbReference>
<dbReference type="Proteomes" id="UP000178925">
    <property type="component" value="Unassembled WGS sequence"/>
</dbReference>
<dbReference type="SUPFAM" id="SSF53756">
    <property type="entry name" value="UDP-Glycosyltransferase/glycogen phosphorylase"/>
    <property type="match status" value="1"/>
</dbReference>
<reference evidence="2 3" key="1">
    <citation type="journal article" date="2016" name="Nat. Commun.">
        <title>Thousands of microbial genomes shed light on interconnected biogeochemical processes in an aquifer system.</title>
        <authorList>
            <person name="Anantharaman K."/>
            <person name="Brown C.T."/>
            <person name="Hug L.A."/>
            <person name="Sharon I."/>
            <person name="Castelle C.J."/>
            <person name="Probst A.J."/>
            <person name="Thomas B.C."/>
            <person name="Singh A."/>
            <person name="Wilkins M.J."/>
            <person name="Karaoz U."/>
            <person name="Brodie E.L."/>
            <person name="Williams K.H."/>
            <person name="Hubbard S.S."/>
            <person name="Banfield J.F."/>
        </authorList>
    </citation>
    <scope>NUCLEOTIDE SEQUENCE [LARGE SCALE GENOMIC DNA]</scope>
</reference>
<dbReference type="InterPro" id="IPR003331">
    <property type="entry name" value="UDP_GlcNAc_Epimerase_2_dom"/>
</dbReference>
<organism evidence="2 3">
    <name type="scientific">Candidatus Falkowbacteria bacterium RIFOXYA2_FULL_47_9</name>
    <dbReference type="NCBI Taxonomy" id="1797995"/>
    <lineage>
        <taxon>Bacteria</taxon>
        <taxon>Candidatus Falkowiibacteriota</taxon>
    </lineage>
</organism>